<dbReference type="SUPFAM" id="SSF101941">
    <property type="entry name" value="NAC domain"/>
    <property type="match status" value="1"/>
</dbReference>
<evidence type="ECO:0000256" key="3">
    <source>
        <dbReference type="ARBA" id="ARBA00023163"/>
    </source>
</evidence>
<dbReference type="InterPro" id="IPR003441">
    <property type="entry name" value="NAC-dom"/>
</dbReference>
<dbReference type="AlphaFoldDB" id="A0AAD4TCQ4"/>
<evidence type="ECO:0000256" key="2">
    <source>
        <dbReference type="ARBA" id="ARBA00023125"/>
    </source>
</evidence>
<organism evidence="6 7">
    <name type="scientific">Papaver atlanticum</name>
    <dbReference type="NCBI Taxonomy" id="357466"/>
    <lineage>
        <taxon>Eukaryota</taxon>
        <taxon>Viridiplantae</taxon>
        <taxon>Streptophyta</taxon>
        <taxon>Embryophyta</taxon>
        <taxon>Tracheophyta</taxon>
        <taxon>Spermatophyta</taxon>
        <taxon>Magnoliopsida</taxon>
        <taxon>Ranunculales</taxon>
        <taxon>Papaveraceae</taxon>
        <taxon>Papaveroideae</taxon>
        <taxon>Papaver</taxon>
    </lineage>
</organism>
<keyword evidence="1" id="KW-0805">Transcription regulation</keyword>
<dbReference type="PROSITE" id="PS51005">
    <property type="entry name" value="NAC"/>
    <property type="match status" value="1"/>
</dbReference>
<dbReference type="EMBL" id="JAJJMB010002922">
    <property type="protein sequence ID" value="KAI3950117.1"/>
    <property type="molecule type" value="Genomic_DNA"/>
</dbReference>
<dbReference type="GO" id="GO:0006355">
    <property type="term" value="P:regulation of DNA-templated transcription"/>
    <property type="evidence" value="ECO:0007669"/>
    <property type="project" value="InterPro"/>
</dbReference>
<dbReference type="InterPro" id="IPR036093">
    <property type="entry name" value="NAC_dom_sf"/>
</dbReference>
<proteinExistence type="predicted"/>
<evidence type="ECO:0000256" key="1">
    <source>
        <dbReference type="ARBA" id="ARBA00023015"/>
    </source>
</evidence>
<protein>
    <recommendedName>
        <fullName evidence="5">NAC domain-containing protein</fullName>
    </recommendedName>
</protein>
<keyword evidence="4" id="KW-0539">Nucleus</keyword>
<keyword evidence="2" id="KW-0238">DNA-binding</keyword>
<gene>
    <name evidence="6" type="ORF">MKW98_008562</name>
</gene>
<dbReference type="Pfam" id="PF02365">
    <property type="entry name" value="NAM"/>
    <property type="match status" value="1"/>
</dbReference>
<name>A0AAD4TCQ4_9MAGN</name>
<evidence type="ECO:0000256" key="4">
    <source>
        <dbReference type="ARBA" id="ARBA00023242"/>
    </source>
</evidence>
<dbReference type="Gene3D" id="2.170.150.80">
    <property type="entry name" value="NAC domain"/>
    <property type="match status" value="1"/>
</dbReference>
<evidence type="ECO:0000313" key="7">
    <source>
        <dbReference type="Proteomes" id="UP001202328"/>
    </source>
</evidence>
<reference evidence="6" key="1">
    <citation type="submission" date="2022-04" db="EMBL/GenBank/DDBJ databases">
        <title>A functionally conserved STORR gene fusion in Papaver species that diverged 16.8 million years ago.</title>
        <authorList>
            <person name="Catania T."/>
        </authorList>
    </citation>
    <scope>NUCLEOTIDE SEQUENCE</scope>
    <source>
        <strain evidence="6">S-188037</strain>
    </source>
</reference>
<comment type="caution">
    <text evidence="6">The sequence shown here is derived from an EMBL/GenBank/DDBJ whole genome shotgun (WGS) entry which is preliminary data.</text>
</comment>
<accession>A0AAD4TCQ4</accession>
<keyword evidence="3" id="KW-0804">Transcription</keyword>
<dbReference type="PANTHER" id="PTHR31719:SF94">
    <property type="entry name" value="PROTEIN ATAF2"/>
    <property type="match status" value="1"/>
</dbReference>
<evidence type="ECO:0000313" key="6">
    <source>
        <dbReference type="EMBL" id="KAI3950117.1"/>
    </source>
</evidence>
<feature type="domain" description="NAC" evidence="5">
    <location>
        <begin position="107"/>
        <end position="251"/>
    </location>
</feature>
<sequence>MEKVDLKGKRKIEDVYEIQVGANDNQYQHEDAMMTMERANNNDYDNQELLTDKDIQFINEYFDLELLAADQDECNDYNNQELPADKNLQYLGDCHNNDVPSVQLGELPPGFVFNPSDQELLSMYLKPKIGNPEVQFAFMPCIPDVNVYEYHPEQLLENYQEKSGYFFTQRTKRCANGNRPSRTVEGHGYWRMSMKTEPVKDGDTEVGEKSGLVFHTGRPTDNKSSTKTNWLMKEYHIPGSECTLCKIYLNK</sequence>
<keyword evidence="7" id="KW-1185">Reference proteome</keyword>
<dbReference type="GO" id="GO:0003677">
    <property type="term" value="F:DNA binding"/>
    <property type="evidence" value="ECO:0007669"/>
    <property type="project" value="UniProtKB-KW"/>
</dbReference>
<evidence type="ECO:0000259" key="5">
    <source>
        <dbReference type="PROSITE" id="PS51005"/>
    </source>
</evidence>
<dbReference type="Proteomes" id="UP001202328">
    <property type="component" value="Unassembled WGS sequence"/>
</dbReference>
<dbReference type="PANTHER" id="PTHR31719">
    <property type="entry name" value="NAC TRANSCRIPTION FACTOR 56"/>
    <property type="match status" value="1"/>
</dbReference>